<keyword evidence="2" id="KW-0472">Membrane</keyword>
<protein>
    <submittedName>
        <fullName evidence="3">Uncharacterized protein</fullName>
    </submittedName>
</protein>
<feature type="region of interest" description="Disordered" evidence="1">
    <location>
        <begin position="173"/>
        <end position="192"/>
    </location>
</feature>
<reference evidence="3" key="1">
    <citation type="journal article" date="2020" name="Nature">
        <title>Giant virus diversity and host interactions through global metagenomics.</title>
        <authorList>
            <person name="Schulz F."/>
            <person name="Roux S."/>
            <person name="Paez-Espino D."/>
            <person name="Jungbluth S."/>
            <person name="Walsh D.A."/>
            <person name="Denef V.J."/>
            <person name="McMahon K.D."/>
            <person name="Konstantinidis K.T."/>
            <person name="Eloe-Fadrosh E.A."/>
            <person name="Kyrpides N.C."/>
            <person name="Woyke T."/>
        </authorList>
    </citation>
    <scope>NUCLEOTIDE SEQUENCE</scope>
    <source>
        <strain evidence="3">GVMAG-S-1101164-105</strain>
    </source>
</reference>
<name>A0A6C0K0E3_9ZZZZ</name>
<accession>A0A6C0K0E3</accession>
<sequence length="220" mass="23501">MKVKTDLLLSSLAVFYIVLTFPLGLMALTAVVSGALFAVYKSTRTVLAYLVIMIVARFLTVLLKPQPLTNLPGFGSLRDGFQNKNKEGFQPRDPVSIHQRIADDKKAGPLQPKMDEVTGVLESTKILDSLQIANLNKAETGGPSVTSPASLNGMPPIRTPREEEIINNTFNDLAPRGNPFLQNGADDSSINTALSSRGADLKMDQPAGDVPGIKIGAGSV</sequence>
<organism evidence="3">
    <name type="scientific">viral metagenome</name>
    <dbReference type="NCBI Taxonomy" id="1070528"/>
    <lineage>
        <taxon>unclassified sequences</taxon>
        <taxon>metagenomes</taxon>
        <taxon>organismal metagenomes</taxon>
    </lineage>
</organism>
<proteinExistence type="predicted"/>
<evidence type="ECO:0000313" key="3">
    <source>
        <dbReference type="EMBL" id="QHU09514.1"/>
    </source>
</evidence>
<dbReference type="EMBL" id="MN740738">
    <property type="protein sequence ID" value="QHU09514.1"/>
    <property type="molecule type" value="Genomic_DNA"/>
</dbReference>
<feature type="transmembrane region" description="Helical" evidence="2">
    <location>
        <begin position="46"/>
        <end position="63"/>
    </location>
</feature>
<evidence type="ECO:0000256" key="1">
    <source>
        <dbReference type="SAM" id="MobiDB-lite"/>
    </source>
</evidence>
<evidence type="ECO:0000256" key="2">
    <source>
        <dbReference type="SAM" id="Phobius"/>
    </source>
</evidence>
<feature type="region of interest" description="Disordered" evidence="1">
    <location>
        <begin position="198"/>
        <end position="220"/>
    </location>
</feature>
<keyword evidence="2" id="KW-0812">Transmembrane</keyword>
<feature type="transmembrane region" description="Helical" evidence="2">
    <location>
        <begin position="12"/>
        <end position="40"/>
    </location>
</feature>
<keyword evidence="2" id="KW-1133">Transmembrane helix</keyword>
<dbReference type="AlphaFoldDB" id="A0A6C0K0E3"/>